<protein>
    <submittedName>
        <fullName evidence="1">Uncharacterized protein</fullName>
    </submittedName>
</protein>
<dbReference type="Proteomes" id="UP001211689">
    <property type="component" value="Unassembled WGS sequence"/>
</dbReference>
<gene>
    <name evidence="1" type="ORF">NNO07_22500</name>
</gene>
<dbReference type="RefSeq" id="WP_271472004.1">
    <property type="nucleotide sequence ID" value="NZ_JANEWF010000035.1"/>
</dbReference>
<comment type="caution">
    <text evidence="1">The sequence shown here is derived from an EMBL/GenBank/DDBJ whole genome shotgun (WGS) entry which is preliminary data.</text>
</comment>
<dbReference type="InterPro" id="IPR054440">
    <property type="entry name" value="Gp32-like"/>
</dbReference>
<keyword evidence="2" id="KW-1185">Reference proteome</keyword>
<name>A0ABT4YAF4_METRE</name>
<evidence type="ECO:0000313" key="1">
    <source>
        <dbReference type="EMBL" id="MDA8485847.1"/>
    </source>
</evidence>
<dbReference type="Pfam" id="PF22764">
    <property type="entry name" value="E217_Gp32"/>
    <property type="match status" value="1"/>
</dbReference>
<accession>A0ABT4YAF4</accession>
<proteinExistence type="predicted"/>
<sequence length="146" mass="15763">MAKKGNITSANASGTLIVDELFPSGITLDTFATDAALAADEETIAETRMGVDGKMAAGYIPSIKTLTLSLEPFSPAAKALDLVASKSRQAMDVYNVNLVFSVPALKQVWTYRNGCLKSLKTIPDVKKVLDIRTFKFDFEGIDIQDV</sequence>
<organism evidence="1 2">
    <name type="scientific">Metapseudomonas resinovorans</name>
    <name type="common">Pseudomonas resinovorans</name>
    <dbReference type="NCBI Taxonomy" id="53412"/>
    <lineage>
        <taxon>Bacteria</taxon>
        <taxon>Pseudomonadati</taxon>
        <taxon>Pseudomonadota</taxon>
        <taxon>Gammaproteobacteria</taxon>
        <taxon>Pseudomonadales</taxon>
        <taxon>Pseudomonadaceae</taxon>
        <taxon>Metapseudomonas</taxon>
    </lineage>
</organism>
<reference evidence="1 2" key="1">
    <citation type="submission" date="2022-07" db="EMBL/GenBank/DDBJ databases">
        <title>Genome Analysis of Selected Gammaproteobacteria from Nigerian Food snails.</title>
        <authorList>
            <person name="Okafor A.C."/>
        </authorList>
    </citation>
    <scope>NUCLEOTIDE SEQUENCE [LARGE SCALE GENOMIC DNA]</scope>
    <source>
        <strain evidence="1 2">Awg 2</strain>
    </source>
</reference>
<dbReference type="EMBL" id="JANEWF010000035">
    <property type="protein sequence ID" value="MDA8485847.1"/>
    <property type="molecule type" value="Genomic_DNA"/>
</dbReference>
<evidence type="ECO:0000313" key="2">
    <source>
        <dbReference type="Proteomes" id="UP001211689"/>
    </source>
</evidence>